<organism evidence="2 3">
    <name type="scientific">Geomicrobium halophilum</name>
    <dbReference type="NCBI Taxonomy" id="549000"/>
    <lineage>
        <taxon>Bacteria</taxon>
        <taxon>Bacillati</taxon>
        <taxon>Bacillota</taxon>
        <taxon>Bacilli</taxon>
        <taxon>Bacillales</taxon>
        <taxon>Geomicrobium</taxon>
    </lineage>
</organism>
<feature type="region of interest" description="Disordered" evidence="1">
    <location>
        <begin position="193"/>
        <end position="217"/>
    </location>
</feature>
<dbReference type="NCBIfam" id="TIGR02841">
    <property type="entry name" value="spore_YyaC"/>
    <property type="match status" value="1"/>
</dbReference>
<name>A0A841Q0B2_9BACL</name>
<gene>
    <name evidence="2" type="ORF">HNR44_002568</name>
</gene>
<proteinExistence type="predicted"/>
<protein>
    <submittedName>
        <fullName evidence="2">Putative sporulation protein YyaC</fullName>
    </submittedName>
</protein>
<dbReference type="Proteomes" id="UP000568839">
    <property type="component" value="Unassembled WGS sequence"/>
</dbReference>
<dbReference type="InterPro" id="IPR009665">
    <property type="entry name" value="YyaC"/>
</dbReference>
<dbReference type="RefSeq" id="WP_246407370.1">
    <property type="nucleotide sequence ID" value="NZ_JACHHJ010000003.1"/>
</dbReference>
<dbReference type="SUPFAM" id="SSF53163">
    <property type="entry name" value="HybD-like"/>
    <property type="match status" value="1"/>
</dbReference>
<reference evidence="2 3" key="1">
    <citation type="submission" date="2020-08" db="EMBL/GenBank/DDBJ databases">
        <title>Genomic Encyclopedia of Type Strains, Phase IV (KMG-IV): sequencing the most valuable type-strain genomes for metagenomic binning, comparative biology and taxonomic classification.</title>
        <authorList>
            <person name="Goeker M."/>
        </authorList>
    </citation>
    <scope>NUCLEOTIDE SEQUENCE [LARGE SCALE GENOMIC DNA]</scope>
    <source>
        <strain evidence="2 3">DSM 21769</strain>
    </source>
</reference>
<evidence type="ECO:0000313" key="2">
    <source>
        <dbReference type="EMBL" id="MBB6450585.1"/>
    </source>
</evidence>
<dbReference type="Pfam" id="PF06866">
    <property type="entry name" value="DUF1256"/>
    <property type="match status" value="1"/>
</dbReference>
<comment type="caution">
    <text evidence="2">The sequence shown here is derived from an EMBL/GenBank/DDBJ whole genome shotgun (WGS) entry which is preliminary data.</text>
</comment>
<dbReference type="InterPro" id="IPR023430">
    <property type="entry name" value="Pept_HybD-like_dom_sf"/>
</dbReference>
<evidence type="ECO:0000313" key="3">
    <source>
        <dbReference type="Proteomes" id="UP000568839"/>
    </source>
</evidence>
<dbReference type="AlphaFoldDB" id="A0A841Q0B2"/>
<dbReference type="EMBL" id="JACHHJ010000003">
    <property type="protein sequence ID" value="MBB6450585.1"/>
    <property type="molecule type" value="Genomic_DNA"/>
</dbReference>
<keyword evidence="3" id="KW-1185">Reference proteome</keyword>
<accession>A0A841Q0B2</accession>
<evidence type="ECO:0000256" key="1">
    <source>
        <dbReference type="SAM" id="MobiDB-lite"/>
    </source>
</evidence>
<sequence length="217" mass="24370">MFNPKSFFKDQNFQYQCHVDDEMMIKPLAEQFFQRLRFLPSNKEIVLICIGTDRSTGDSFGPLTGTMVDENSPNRLIVYGTLSKPVHALNLNETLHQINASHHQPFIVAMDASMGKPQNIGRITFASGPVRPGSAVKKSLPDTGDMHITGTVNVGGMMEFFVLQNTRLHLVMRMAERTAEALLQADRWLRKPPQAMASRRRPMTQPAAREMSAPSKE</sequence>